<comment type="similarity">
    <text evidence="3 11">Belongs to the PIGX family.</text>
</comment>
<dbReference type="GO" id="GO:0000030">
    <property type="term" value="F:mannosyltransferase activity"/>
    <property type="evidence" value="ECO:0007669"/>
    <property type="project" value="TreeGrafter"/>
</dbReference>
<dbReference type="SMART" id="SM00780">
    <property type="entry name" value="PIG-X"/>
    <property type="match status" value="1"/>
</dbReference>
<keyword evidence="6" id="KW-0812">Transmembrane</keyword>
<dbReference type="InterPro" id="IPR013233">
    <property type="entry name" value="PIG-X/PBN1"/>
</dbReference>
<evidence type="ECO:0000256" key="10">
    <source>
        <dbReference type="ARBA" id="ARBA00023180"/>
    </source>
</evidence>
<evidence type="ECO:0000256" key="2">
    <source>
        <dbReference type="ARBA" id="ARBA00004687"/>
    </source>
</evidence>
<comment type="subcellular location">
    <subcellularLocation>
        <location evidence="11">Endoplasmic reticulum membrane</location>
        <topology evidence="11">Single-pass membrane protein</topology>
    </subcellularLocation>
    <subcellularLocation>
        <location evidence="1">Endoplasmic reticulum membrane</location>
        <topology evidence="1">Single-pass type III membrane protein</topology>
    </subcellularLocation>
</comment>
<keyword evidence="7 11" id="KW-0256">Endoplasmic reticulum</keyword>
<comment type="function">
    <text evidence="11">Required for proper folding and/or the stability of a subset of proteins in the endoplasmic reticulum. Component of glycosylphosphatidylinositol-mannosyltransferase 1 which transfers the first of the 4 mannoses in the GPI-anchor precursors during GPI-anchor biosynthesis. Probably acts by stabilizing the mannosyltransferase GPI14.</text>
</comment>
<evidence type="ECO:0000313" key="12">
    <source>
        <dbReference type="EMBL" id="OVF09813.1"/>
    </source>
</evidence>
<evidence type="ECO:0000256" key="4">
    <source>
        <dbReference type="ARBA" id="ARBA00020410"/>
    </source>
</evidence>
<dbReference type="GO" id="GO:1990529">
    <property type="term" value="C:glycosylphosphatidylinositol-mannosyltransferase I complex"/>
    <property type="evidence" value="ECO:0007669"/>
    <property type="project" value="TreeGrafter"/>
</dbReference>
<evidence type="ECO:0000256" key="9">
    <source>
        <dbReference type="ARBA" id="ARBA00023136"/>
    </source>
</evidence>
<keyword evidence="5 11" id="KW-0337">GPI-anchor biosynthesis</keyword>
<dbReference type="Proteomes" id="UP000195602">
    <property type="component" value="Unassembled WGS sequence"/>
</dbReference>
<name>A0AA91T2U8_CLALS</name>
<accession>A0AA91T2U8</accession>
<evidence type="ECO:0000256" key="6">
    <source>
        <dbReference type="ARBA" id="ARBA00022692"/>
    </source>
</evidence>
<keyword evidence="8" id="KW-1133">Transmembrane helix</keyword>
<dbReference type="InterPro" id="IPR042322">
    <property type="entry name" value="Pbn1"/>
</dbReference>
<dbReference type="KEGG" id="clus:A9F13_04g03234"/>
<evidence type="ECO:0000256" key="8">
    <source>
        <dbReference type="ARBA" id="ARBA00022989"/>
    </source>
</evidence>
<organism evidence="12 13">
    <name type="scientific">Clavispora lusitaniae</name>
    <name type="common">Candida lusitaniae</name>
    <dbReference type="NCBI Taxonomy" id="36911"/>
    <lineage>
        <taxon>Eukaryota</taxon>
        <taxon>Fungi</taxon>
        <taxon>Dikarya</taxon>
        <taxon>Ascomycota</taxon>
        <taxon>Saccharomycotina</taxon>
        <taxon>Pichiomycetes</taxon>
        <taxon>Metschnikowiaceae</taxon>
        <taxon>Clavispora</taxon>
    </lineage>
</organism>
<keyword evidence="10" id="KW-0325">Glycoprotein</keyword>
<reference evidence="12 13" key="1">
    <citation type="submission" date="2017-04" db="EMBL/GenBank/DDBJ databases">
        <title>Draft genome of the yeast Clavispora lusitaniae type strain CBS 6936.</title>
        <authorList>
            <person name="Durrens P."/>
            <person name="Klopp C."/>
            <person name="Biteau N."/>
            <person name="Fitton-Ouhabi V."/>
            <person name="Dementhon K."/>
            <person name="Accoceberry I."/>
            <person name="Sherman D.J."/>
            <person name="Noel T."/>
        </authorList>
    </citation>
    <scope>NUCLEOTIDE SEQUENCE [LARGE SCALE GENOMIC DNA]</scope>
    <source>
        <strain evidence="12 13">CBS 6936</strain>
    </source>
</reference>
<comment type="caution">
    <text evidence="12">The sequence shown here is derived from an EMBL/GenBank/DDBJ whole genome shotgun (WGS) entry which is preliminary data.</text>
</comment>
<evidence type="ECO:0000256" key="1">
    <source>
        <dbReference type="ARBA" id="ARBA00004643"/>
    </source>
</evidence>
<dbReference type="PANTHER" id="PTHR28533:SF1">
    <property type="entry name" value="PROTEIN PBN1"/>
    <property type="match status" value="1"/>
</dbReference>
<dbReference type="GO" id="GO:0005789">
    <property type="term" value="C:endoplasmic reticulum membrane"/>
    <property type="evidence" value="ECO:0007669"/>
    <property type="project" value="UniProtKB-SubCell"/>
</dbReference>
<gene>
    <name evidence="12" type="ORF">A9F13_04g03234</name>
</gene>
<evidence type="ECO:0000256" key="7">
    <source>
        <dbReference type="ARBA" id="ARBA00022824"/>
    </source>
</evidence>
<proteinExistence type="inferred from homology"/>
<dbReference type="EMBL" id="LYUB02000004">
    <property type="protein sequence ID" value="OVF09813.1"/>
    <property type="molecule type" value="Genomic_DNA"/>
</dbReference>
<evidence type="ECO:0000313" key="13">
    <source>
        <dbReference type="Proteomes" id="UP000195602"/>
    </source>
</evidence>
<sequence length="437" mass="49621">MRHRVTFVHSPSDNVVKTLNSSYVELENVLTAREDKISFDKERYSHISSLRVQIVKPFETIELTKPFSYDYQPGLHVYVVPQAMAGSAEEDMFPKQVSDVLDELFGISVNTDDMILSFNSFYYHTSEIPEVKPVFADKLGTNWDALDYFHSEDSAVVKSLEVASKRLVVSESSDYTEIGIFSLDEHSTADDIILTGIRAVFNDNDQEDKEEDAFVHKTMFHVKPRHRTLSLVDPKLKPNGLHPIFELDSPSEPTDEDVRNCKLYCYLTLENAVFLDRYQIPEQMKILANYGPNNLELPSYAIDEWGNEVLMEVDNPKFPVELTLHSRYQLPNSSRSHTSVLIDKPYLFYGCEAGSDAFLLTNSPFDNKNKIGGTYEKFFTDDTVFFQAGYRGSVAVEIPNATGTSLQTNIVTLGAVLLGLFIIGSKLWRRPEAKKEE</sequence>
<dbReference type="Pfam" id="PF08320">
    <property type="entry name" value="PIG-X"/>
    <property type="match status" value="1"/>
</dbReference>
<dbReference type="AlphaFoldDB" id="A0AA91T2U8"/>
<dbReference type="PANTHER" id="PTHR28533">
    <property type="entry name" value="PROTEIN PBN1"/>
    <property type="match status" value="1"/>
</dbReference>
<evidence type="ECO:0000256" key="5">
    <source>
        <dbReference type="ARBA" id="ARBA00022502"/>
    </source>
</evidence>
<keyword evidence="9" id="KW-0472">Membrane</keyword>
<protein>
    <recommendedName>
        <fullName evidence="4 11">Protein PBN1</fullName>
    </recommendedName>
</protein>
<dbReference type="GO" id="GO:0006506">
    <property type="term" value="P:GPI anchor biosynthetic process"/>
    <property type="evidence" value="ECO:0007669"/>
    <property type="project" value="UniProtKB-KW"/>
</dbReference>
<comment type="pathway">
    <text evidence="2 11">Glycolipid biosynthesis; glycosylphosphatidylinositol-anchor biosynthesis.</text>
</comment>
<evidence type="ECO:0000256" key="3">
    <source>
        <dbReference type="ARBA" id="ARBA00010345"/>
    </source>
</evidence>
<evidence type="ECO:0000256" key="11">
    <source>
        <dbReference type="RuleBase" id="RU366056"/>
    </source>
</evidence>